<keyword evidence="1" id="KW-1133">Transmembrane helix</keyword>
<dbReference type="Proteomes" id="UP000238882">
    <property type="component" value="Unassembled WGS sequence"/>
</dbReference>
<evidence type="ECO:0000313" key="2">
    <source>
        <dbReference type="EMBL" id="PQJ77985.1"/>
    </source>
</evidence>
<proteinExistence type="predicted"/>
<feature type="transmembrane region" description="Helical" evidence="1">
    <location>
        <begin position="53"/>
        <end position="75"/>
    </location>
</feature>
<keyword evidence="3" id="KW-1185">Reference proteome</keyword>
<dbReference type="AlphaFoldDB" id="A0A2S7WK49"/>
<name>A0A2S7WK49_9FLAO</name>
<protein>
    <submittedName>
        <fullName evidence="2">Uncharacterized protein</fullName>
    </submittedName>
</protein>
<organism evidence="2 3">
    <name type="scientific">Polaribacter porphyrae</name>
    <dbReference type="NCBI Taxonomy" id="1137780"/>
    <lineage>
        <taxon>Bacteria</taxon>
        <taxon>Pseudomonadati</taxon>
        <taxon>Bacteroidota</taxon>
        <taxon>Flavobacteriia</taxon>
        <taxon>Flavobacteriales</taxon>
        <taxon>Flavobacteriaceae</taxon>
    </lineage>
</organism>
<sequence length="76" mass="9315">MENKSKINNYFVIQNEARSEESQSKKTKFFRHIYQKNFNINKYIKEKKATKNLAAFVFFKLIKLSNQLFIFNTFWH</sequence>
<reference evidence="2 3" key="1">
    <citation type="submission" date="2016-12" db="EMBL/GenBank/DDBJ databases">
        <title>Trade-off between light-utilization and light-protection in marine flavobacteria.</title>
        <authorList>
            <person name="Kumagai Y."/>
            <person name="Yoshizawa S."/>
            <person name="Kogure K."/>
            <person name="Iwasaki W."/>
        </authorList>
    </citation>
    <scope>NUCLEOTIDE SEQUENCE [LARGE SCALE GENOMIC DNA]</scope>
    <source>
        <strain evidence="2 3">NBRC 108759</strain>
    </source>
</reference>
<evidence type="ECO:0000256" key="1">
    <source>
        <dbReference type="SAM" id="Phobius"/>
    </source>
</evidence>
<keyword evidence="1" id="KW-0472">Membrane</keyword>
<dbReference type="EMBL" id="MSCN01000001">
    <property type="protein sequence ID" value="PQJ77985.1"/>
    <property type="molecule type" value="Genomic_DNA"/>
</dbReference>
<accession>A0A2S7WK49</accession>
<comment type="caution">
    <text evidence="2">The sequence shown here is derived from an EMBL/GenBank/DDBJ whole genome shotgun (WGS) entry which is preliminary data.</text>
</comment>
<gene>
    <name evidence="2" type="ORF">BTO18_01740</name>
</gene>
<evidence type="ECO:0000313" key="3">
    <source>
        <dbReference type="Proteomes" id="UP000238882"/>
    </source>
</evidence>
<keyword evidence="1" id="KW-0812">Transmembrane</keyword>